<dbReference type="InterPro" id="IPR052029">
    <property type="entry name" value="PpiD_chaperone"/>
</dbReference>
<reference evidence="14 15" key="1">
    <citation type="submission" date="2018-07" db="EMBL/GenBank/DDBJ databases">
        <title>Complete genome sequence of Flavobacterium arcticum type strain SM1502T.</title>
        <authorList>
            <person name="Li Y."/>
            <person name="Li D.-D."/>
        </authorList>
    </citation>
    <scope>NUCLEOTIDE SEQUENCE [LARGE SCALE GENOMIC DNA]</scope>
    <source>
        <strain evidence="14 15">SM1502</strain>
    </source>
</reference>
<protein>
    <recommendedName>
        <fullName evidence="9">Periplasmic chaperone PpiD</fullName>
    </recommendedName>
    <alternativeName>
        <fullName evidence="10">Periplasmic folding chaperone</fullName>
    </alternativeName>
</protein>
<evidence type="ECO:0000256" key="4">
    <source>
        <dbReference type="ARBA" id="ARBA00022692"/>
    </source>
</evidence>
<dbReference type="InterPro" id="IPR046357">
    <property type="entry name" value="PPIase_dom_sf"/>
</dbReference>
<name>A0A345H9U8_9FLAO</name>
<evidence type="ECO:0000313" key="14">
    <source>
        <dbReference type="EMBL" id="AXG73358.1"/>
    </source>
</evidence>
<dbReference type="GO" id="GO:0005886">
    <property type="term" value="C:plasma membrane"/>
    <property type="evidence" value="ECO:0007669"/>
    <property type="project" value="UniProtKB-SubCell"/>
</dbReference>
<comment type="similarity">
    <text evidence="8">Belongs to the PpiD chaperone family.</text>
</comment>
<evidence type="ECO:0000256" key="10">
    <source>
        <dbReference type="ARBA" id="ARBA00042775"/>
    </source>
</evidence>
<dbReference type="Pfam" id="PF13616">
    <property type="entry name" value="Rotamase_3"/>
    <property type="match status" value="1"/>
</dbReference>
<dbReference type="EMBL" id="CP031188">
    <property type="protein sequence ID" value="AXG73358.1"/>
    <property type="molecule type" value="Genomic_DNA"/>
</dbReference>
<accession>A0A345H9U8</accession>
<dbReference type="Gene3D" id="3.10.50.40">
    <property type="match status" value="1"/>
</dbReference>
<evidence type="ECO:0000256" key="2">
    <source>
        <dbReference type="ARBA" id="ARBA00022475"/>
    </source>
</evidence>
<dbReference type="InterPro" id="IPR000297">
    <property type="entry name" value="PPIase_PpiC"/>
</dbReference>
<dbReference type="InterPro" id="IPR027304">
    <property type="entry name" value="Trigger_fact/SurA_dom_sf"/>
</dbReference>
<dbReference type="KEGG" id="fat:DVK85_03570"/>
<dbReference type="PANTHER" id="PTHR47529">
    <property type="entry name" value="PEPTIDYL-PROLYL CIS-TRANS ISOMERASE D"/>
    <property type="match status" value="1"/>
</dbReference>
<keyword evidence="2" id="KW-1003">Cell membrane</keyword>
<dbReference type="AlphaFoldDB" id="A0A345H9U8"/>
<dbReference type="Proteomes" id="UP000253951">
    <property type="component" value="Chromosome"/>
</dbReference>
<keyword evidence="7" id="KW-0143">Chaperone</keyword>
<evidence type="ECO:0000256" key="8">
    <source>
        <dbReference type="ARBA" id="ARBA00038408"/>
    </source>
</evidence>
<evidence type="ECO:0000256" key="11">
    <source>
        <dbReference type="PROSITE-ProRule" id="PRU00278"/>
    </source>
</evidence>
<sequence length="701" mass="77317">MAVLSKIRQRSLLLILVIGFSLLAFIVTDLVGNGGFGTTKNIGSVDGKDIPVQEFLQKVGDVQSRQQGVSPTQAANMVWNQEVESVLYEARYEEAGLRVGRDHVYNMYAQDPSVGRNPQFQNAVGEFDKAKFNEFLVNMKENNPEQYKNIERNIPQVEDAAKKQLYITMVKAGFVTTKLDGKSKYSLENDKASFDYVYVPYTTINDDEVKVSDDEIIAYMKKNEKKYKADATVSVEYVLIENKASAQDEADTRAGVEALLLPKVVYNDLTKTNDTIPSFRGEVVNVKEYVNNNSDIPFDTTYVAKKDLPIEYAEQLFNLQKGEVFGPYKDKEYYKLSKMVNRRPGGTAKVSHILIAYEGSRSPGELTRTKEEAEAKANELLKKVRANPSSFSDLAKENSDDPGSKNTGGIYDDVFKGQMVPEFDAFVFGNGIGSTDVVETDFGFHVIKVLDKYDAVQLATIAKSIQPSEKTSDDAFTKATKLEMDAQDKPFEELVKAIGSEIKPVNKLGVNDENIQGLGSQRSIVRWAFNSETKEGDVKKFDVTEGHVVVKLNKRNEKGLQPVEDAKATVMPILMNEKKAVLVKDKMKGDTLEAVAQSAGSSIATANNVSLAAPLVTGVGSEPAVVGRVFKIGEGKTSGLIEGKTGVFMVRTKTIAKAAELPNYNAIISRTESQTRGGVQTRLTTALKEKADIEDNRAEFN</sequence>
<dbReference type="PROSITE" id="PS50198">
    <property type="entry name" value="PPIC_PPIASE_2"/>
    <property type="match status" value="1"/>
</dbReference>
<gene>
    <name evidence="14" type="ORF">DVK85_03570</name>
</gene>
<feature type="domain" description="PpiC" evidence="13">
    <location>
        <begin position="345"/>
        <end position="451"/>
    </location>
</feature>
<evidence type="ECO:0000256" key="1">
    <source>
        <dbReference type="ARBA" id="ARBA00004382"/>
    </source>
</evidence>
<keyword evidence="3" id="KW-0997">Cell inner membrane</keyword>
<evidence type="ECO:0000256" key="9">
    <source>
        <dbReference type="ARBA" id="ARBA00040743"/>
    </source>
</evidence>
<keyword evidence="15" id="KW-1185">Reference proteome</keyword>
<proteinExistence type="inferred from homology"/>
<dbReference type="PANTHER" id="PTHR47529:SF1">
    <property type="entry name" value="PERIPLASMIC CHAPERONE PPID"/>
    <property type="match status" value="1"/>
</dbReference>
<evidence type="ECO:0000259" key="13">
    <source>
        <dbReference type="PROSITE" id="PS50198"/>
    </source>
</evidence>
<evidence type="ECO:0000256" key="5">
    <source>
        <dbReference type="ARBA" id="ARBA00022989"/>
    </source>
</evidence>
<feature type="transmembrane region" description="Helical" evidence="12">
    <location>
        <begin position="12"/>
        <end position="32"/>
    </location>
</feature>
<dbReference type="Pfam" id="PF13623">
    <property type="entry name" value="SurA_N_2"/>
    <property type="match status" value="1"/>
</dbReference>
<organism evidence="14 15">
    <name type="scientific">Flavobacterium arcticum</name>
    <dbReference type="NCBI Taxonomy" id="1784713"/>
    <lineage>
        <taxon>Bacteria</taxon>
        <taxon>Pseudomonadati</taxon>
        <taxon>Bacteroidota</taxon>
        <taxon>Flavobacteriia</taxon>
        <taxon>Flavobacteriales</taxon>
        <taxon>Flavobacteriaceae</taxon>
        <taxon>Flavobacterium</taxon>
    </lineage>
</organism>
<evidence type="ECO:0000313" key="15">
    <source>
        <dbReference type="Proteomes" id="UP000253951"/>
    </source>
</evidence>
<evidence type="ECO:0000256" key="3">
    <source>
        <dbReference type="ARBA" id="ARBA00022519"/>
    </source>
</evidence>
<evidence type="ECO:0000256" key="7">
    <source>
        <dbReference type="ARBA" id="ARBA00023186"/>
    </source>
</evidence>
<evidence type="ECO:0000256" key="6">
    <source>
        <dbReference type="ARBA" id="ARBA00023136"/>
    </source>
</evidence>
<keyword evidence="6 12" id="KW-0472">Membrane</keyword>
<evidence type="ECO:0000256" key="12">
    <source>
        <dbReference type="SAM" id="Phobius"/>
    </source>
</evidence>
<dbReference type="OrthoDB" id="9812372at2"/>
<comment type="subcellular location">
    <subcellularLocation>
        <location evidence="1">Cell inner membrane</location>
        <topology evidence="1">Single-pass type II membrane protein</topology>
        <orientation evidence="1">Periplasmic side</orientation>
    </subcellularLocation>
</comment>
<dbReference type="SUPFAM" id="SSF109998">
    <property type="entry name" value="Triger factor/SurA peptide-binding domain-like"/>
    <property type="match status" value="1"/>
</dbReference>
<keyword evidence="11" id="KW-0697">Rotamase</keyword>
<keyword evidence="11 14" id="KW-0413">Isomerase</keyword>
<dbReference type="RefSeq" id="WP_114677119.1">
    <property type="nucleotide sequence ID" value="NZ_CP031188.1"/>
</dbReference>
<keyword evidence="4 12" id="KW-0812">Transmembrane</keyword>
<dbReference type="GO" id="GO:0003755">
    <property type="term" value="F:peptidyl-prolyl cis-trans isomerase activity"/>
    <property type="evidence" value="ECO:0007669"/>
    <property type="project" value="UniProtKB-KW"/>
</dbReference>
<keyword evidence="5 12" id="KW-1133">Transmembrane helix</keyword>
<dbReference type="SUPFAM" id="SSF54534">
    <property type="entry name" value="FKBP-like"/>
    <property type="match status" value="1"/>
</dbReference>